<dbReference type="RefSeq" id="WP_343060793.1">
    <property type="nucleotide sequence ID" value="NZ_BAABEW010000012.1"/>
</dbReference>
<feature type="transmembrane region" description="Helical" evidence="7">
    <location>
        <begin position="86"/>
        <end position="107"/>
    </location>
</feature>
<keyword evidence="7" id="KW-0997">Cell inner membrane</keyword>
<keyword evidence="3" id="KW-1003">Cell membrane</keyword>
<keyword evidence="5 7" id="KW-1133">Transmembrane helix</keyword>
<evidence type="ECO:0000313" key="9">
    <source>
        <dbReference type="EMBL" id="MBB5272841.1"/>
    </source>
</evidence>
<keyword evidence="10" id="KW-1185">Reference proteome</keyword>
<dbReference type="Proteomes" id="UP000532440">
    <property type="component" value="Unassembled WGS sequence"/>
</dbReference>
<evidence type="ECO:0000259" key="8">
    <source>
        <dbReference type="Pfam" id="PF04290"/>
    </source>
</evidence>
<comment type="subcellular location">
    <subcellularLocation>
        <location evidence="7">Cell inner membrane</location>
        <topology evidence="7">Multi-pass membrane protein</topology>
    </subcellularLocation>
    <subcellularLocation>
        <location evidence="1">Cell membrane</location>
        <topology evidence="1">Multi-pass membrane protein</topology>
    </subcellularLocation>
</comment>
<organism evidence="9 10">
    <name type="scientific">Quisquiliibacterium transsilvanicum</name>
    <dbReference type="NCBI Taxonomy" id="1549638"/>
    <lineage>
        <taxon>Bacteria</taxon>
        <taxon>Pseudomonadati</taxon>
        <taxon>Pseudomonadota</taxon>
        <taxon>Betaproteobacteria</taxon>
        <taxon>Burkholderiales</taxon>
        <taxon>Burkholderiaceae</taxon>
        <taxon>Quisquiliibacterium</taxon>
    </lineage>
</organism>
<comment type="function">
    <text evidence="7">Part of the tripartite ATP-independent periplasmic (TRAP) transport system.</text>
</comment>
<evidence type="ECO:0000313" key="10">
    <source>
        <dbReference type="Proteomes" id="UP000532440"/>
    </source>
</evidence>
<dbReference type="InterPro" id="IPR055348">
    <property type="entry name" value="DctQ"/>
</dbReference>
<comment type="similarity">
    <text evidence="7">Belongs to the TRAP transporter small permease family.</text>
</comment>
<comment type="subunit">
    <text evidence="7">The complex comprises the extracytoplasmic solute receptor protein and the two transmembrane proteins.</text>
</comment>
<dbReference type="EMBL" id="JACHGB010000005">
    <property type="protein sequence ID" value="MBB5272841.1"/>
    <property type="molecule type" value="Genomic_DNA"/>
</dbReference>
<protein>
    <recommendedName>
        <fullName evidence="7">TRAP transporter small permease protein</fullName>
    </recommendedName>
</protein>
<proteinExistence type="inferred from homology"/>
<dbReference type="GO" id="GO:0022857">
    <property type="term" value="F:transmembrane transporter activity"/>
    <property type="evidence" value="ECO:0007669"/>
    <property type="project" value="UniProtKB-UniRule"/>
</dbReference>
<feature type="transmembrane region" description="Helical" evidence="7">
    <location>
        <begin position="47"/>
        <end position="65"/>
    </location>
</feature>
<comment type="caution">
    <text evidence="9">The sequence shown here is derived from an EMBL/GenBank/DDBJ whole genome shotgun (WGS) entry which is preliminary data.</text>
</comment>
<evidence type="ECO:0000256" key="3">
    <source>
        <dbReference type="ARBA" id="ARBA00022475"/>
    </source>
</evidence>
<dbReference type="AlphaFoldDB" id="A0A7W8HJY3"/>
<sequence length="165" mass="17386">MHETFERAAIGLAILGGIVLAAIALVTTGGVLSRWALGSPLTGDTEIVGYGTAVVLACFLPLCQWRGANVIVDFFTARASATLRAGLDRAGALLLALMLGLLAWRTGVGALDQHRYGAETMLLQWPLWPALMLMAVPMALASLMALYTAVTGRNGALPPARERRG</sequence>
<keyword evidence="6 7" id="KW-0472">Membrane</keyword>
<keyword evidence="4 7" id="KW-0812">Transmembrane</keyword>
<evidence type="ECO:0000256" key="5">
    <source>
        <dbReference type="ARBA" id="ARBA00022989"/>
    </source>
</evidence>
<name>A0A7W8HJY3_9BURK</name>
<dbReference type="Pfam" id="PF04290">
    <property type="entry name" value="DctQ"/>
    <property type="match status" value="1"/>
</dbReference>
<dbReference type="GO" id="GO:0005886">
    <property type="term" value="C:plasma membrane"/>
    <property type="evidence" value="ECO:0007669"/>
    <property type="project" value="UniProtKB-SubCell"/>
</dbReference>
<evidence type="ECO:0000256" key="2">
    <source>
        <dbReference type="ARBA" id="ARBA00022448"/>
    </source>
</evidence>
<evidence type="ECO:0000256" key="1">
    <source>
        <dbReference type="ARBA" id="ARBA00004651"/>
    </source>
</evidence>
<accession>A0A7W8HJY3</accession>
<evidence type="ECO:0000256" key="7">
    <source>
        <dbReference type="RuleBase" id="RU369079"/>
    </source>
</evidence>
<reference evidence="9 10" key="1">
    <citation type="submission" date="2020-08" db="EMBL/GenBank/DDBJ databases">
        <title>Genomic Encyclopedia of Type Strains, Phase IV (KMG-IV): sequencing the most valuable type-strain genomes for metagenomic binning, comparative biology and taxonomic classification.</title>
        <authorList>
            <person name="Goeker M."/>
        </authorList>
    </citation>
    <scope>NUCLEOTIDE SEQUENCE [LARGE SCALE GENOMIC DNA]</scope>
    <source>
        <strain evidence="9 10">DSM 29781</strain>
    </source>
</reference>
<gene>
    <name evidence="9" type="ORF">HNQ70_002864</name>
</gene>
<evidence type="ECO:0000256" key="4">
    <source>
        <dbReference type="ARBA" id="ARBA00022692"/>
    </source>
</evidence>
<feature type="domain" description="Tripartite ATP-independent periplasmic transporters DctQ component" evidence="8">
    <location>
        <begin position="23"/>
        <end position="151"/>
    </location>
</feature>
<feature type="transmembrane region" description="Helical" evidence="7">
    <location>
        <begin position="12"/>
        <end position="35"/>
    </location>
</feature>
<feature type="transmembrane region" description="Helical" evidence="7">
    <location>
        <begin position="127"/>
        <end position="150"/>
    </location>
</feature>
<keyword evidence="2 7" id="KW-0813">Transport</keyword>
<evidence type="ECO:0000256" key="6">
    <source>
        <dbReference type="ARBA" id="ARBA00023136"/>
    </source>
</evidence>